<gene>
    <name evidence="15" type="ORF">HKI87_02g13220</name>
</gene>
<evidence type="ECO:0000256" key="3">
    <source>
        <dbReference type="ARBA" id="ARBA00022618"/>
    </source>
</evidence>
<dbReference type="InterPro" id="IPR005550">
    <property type="entry name" value="Kinetochore_Ndc80"/>
</dbReference>
<dbReference type="PANTHER" id="PTHR10643">
    <property type="entry name" value="KINETOCHORE PROTEIN NDC80"/>
    <property type="match status" value="1"/>
</dbReference>
<dbReference type="Pfam" id="PF24487">
    <property type="entry name" value="NDC80_loop"/>
    <property type="match status" value="1"/>
</dbReference>
<comment type="similarity">
    <text evidence="1 10">Belongs to the NDC80/HEC1 family.</text>
</comment>
<feature type="compositionally biased region" description="Low complexity" evidence="12">
    <location>
        <begin position="46"/>
        <end position="57"/>
    </location>
</feature>
<feature type="coiled-coil region" evidence="11">
    <location>
        <begin position="250"/>
        <end position="343"/>
    </location>
</feature>
<dbReference type="GO" id="GO:0031262">
    <property type="term" value="C:Ndc80 complex"/>
    <property type="evidence" value="ECO:0007669"/>
    <property type="project" value="UniProtKB-UniRule"/>
</dbReference>
<sequence length="608" mass="68165">MNGNTRRQTLGGLSSSQLNSRPSTGGALRVENKTRSSVAGVPGPNGPKTPGRKTPGGTRRRSSIFGWSQQSKLDPRPLTDKQYLNDCVRSLIAYLTTHGYDSAVSPKTLTHPTCKDFVHIVTFLFKKVDSSLKIVGKMEEEVPQIFKKLKYPFPISRSALYAVGSPHSWPSLLAALTWLVELLSYEEKAAEVREKSVDGFECDTSSRDFFEFVGRSYKSFLAGDDGECFALEDELRSNFEERDRGVAEEVERSEAEIEGLRSSISGLTQRPTPLEALQQKKADLESDINKFESLIEKLREHKEAVERKSSEKHDDLQRAAEDLRRVEEENKDLEEVVSNQSINKEDVTRMAQQRSKLKDILHSLTSQKDSLLDAALEDEAKFEKKVEEIEGASRQYHATADRLQLIPSTAKHAEGVDFEVSLKPHSEDGSSESLEAFASTCKTKLKPALGALRESYARKTRQAGEEMAEAQEKADASEEQLAEKQEEIASLGQENQRLEEQTKQLKEQTDADLATKNAEIDRIRTDIQSLKETAVRQLEESEQQAHALRSEYDELCVTTTLETEMVNKELAAALEALIGHKLHIQQTLKRIDEQTKNYVEDVMGGCVV</sequence>
<dbReference type="GO" id="GO:0051301">
    <property type="term" value="P:cell division"/>
    <property type="evidence" value="ECO:0007669"/>
    <property type="project" value="UniProtKB-UniRule"/>
</dbReference>
<evidence type="ECO:0000256" key="10">
    <source>
        <dbReference type="RuleBase" id="RU368072"/>
    </source>
</evidence>
<evidence type="ECO:0000256" key="8">
    <source>
        <dbReference type="ARBA" id="ARBA00023306"/>
    </source>
</evidence>
<dbReference type="Gene3D" id="1.10.418.30">
    <property type="entry name" value="Ncd80 complex, Ncd80 subunit"/>
    <property type="match status" value="1"/>
</dbReference>
<dbReference type="AlphaFoldDB" id="A0AAX4P216"/>
<dbReference type="GO" id="GO:0005634">
    <property type="term" value="C:nucleus"/>
    <property type="evidence" value="ECO:0007669"/>
    <property type="project" value="UniProtKB-SubCell"/>
</dbReference>
<dbReference type="GO" id="GO:0051315">
    <property type="term" value="P:attachment of mitotic spindle microtubules to kinetochore"/>
    <property type="evidence" value="ECO:0007669"/>
    <property type="project" value="UniProtKB-UniRule"/>
</dbReference>
<evidence type="ECO:0000313" key="16">
    <source>
        <dbReference type="Proteomes" id="UP001472866"/>
    </source>
</evidence>
<dbReference type="Proteomes" id="UP001472866">
    <property type="component" value="Chromosome 02"/>
</dbReference>
<evidence type="ECO:0000256" key="6">
    <source>
        <dbReference type="ARBA" id="ARBA00023054"/>
    </source>
</evidence>
<dbReference type="EMBL" id="CP151502">
    <property type="protein sequence ID" value="WZN59795.1"/>
    <property type="molecule type" value="Genomic_DNA"/>
</dbReference>
<feature type="domain" description="Kinetochore protein Ndc80 CH" evidence="13">
    <location>
        <begin position="66"/>
        <end position="187"/>
    </location>
</feature>
<dbReference type="InterPro" id="IPR038273">
    <property type="entry name" value="Ndc80_sf"/>
</dbReference>
<dbReference type="Pfam" id="PF03801">
    <property type="entry name" value="Ndc80_HEC"/>
    <property type="match status" value="1"/>
</dbReference>
<comment type="function">
    <text evidence="10">Acts as a component of the essential kinetochore-associated NDC80 complex, which is required for chromosome segregation and spindle checkpoint activity.</text>
</comment>
<accession>A0AAX4P216</accession>
<evidence type="ECO:0000256" key="4">
    <source>
        <dbReference type="ARBA" id="ARBA00022776"/>
    </source>
</evidence>
<dbReference type="GO" id="GO:0005737">
    <property type="term" value="C:cytoplasm"/>
    <property type="evidence" value="ECO:0007669"/>
    <property type="project" value="UniProtKB-ARBA"/>
</dbReference>
<keyword evidence="16" id="KW-1185">Reference proteome</keyword>
<proteinExistence type="inferred from homology"/>
<name>A0AAX4P216_9CHLO</name>
<feature type="region of interest" description="Disordered" evidence="12">
    <location>
        <begin position="460"/>
        <end position="481"/>
    </location>
</feature>
<evidence type="ECO:0000256" key="5">
    <source>
        <dbReference type="ARBA" id="ARBA00022838"/>
    </source>
</evidence>
<evidence type="ECO:0000256" key="11">
    <source>
        <dbReference type="SAM" id="Coils"/>
    </source>
</evidence>
<evidence type="ECO:0000256" key="1">
    <source>
        <dbReference type="ARBA" id="ARBA00007050"/>
    </source>
</evidence>
<evidence type="ECO:0000259" key="14">
    <source>
        <dbReference type="Pfam" id="PF24487"/>
    </source>
</evidence>
<keyword evidence="7 10" id="KW-0539">Nucleus</keyword>
<keyword evidence="8 10" id="KW-0131">Cell cycle</keyword>
<organism evidence="15 16">
    <name type="scientific">Chloropicon roscoffensis</name>
    <dbReference type="NCBI Taxonomy" id="1461544"/>
    <lineage>
        <taxon>Eukaryota</taxon>
        <taxon>Viridiplantae</taxon>
        <taxon>Chlorophyta</taxon>
        <taxon>Chloropicophyceae</taxon>
        <taxon>Chloropicales</taxon>
        <taxon>Chloropicaceae</taxon>
        <taxon>Chloropicon</taxon>
    </lineage>
</organism>
<dbReference type="InterPro" id="IPR055260">
    <property type="entry name" value="Ndc80_CH"/>
</dbReference>
<evidence type="ECO:0000256" key="12">
    <source>
        <dbReference type="SAM" id="MobiDB-lite"/>
    </source>
</evidence>
<feature type="compositionally biased region" description="Polar residues" evidence="12">
    <location>
        <begin position="1"/>
        <end position="23"/>
    </location>
</feature>
<keyword evidence="9 10" id="KW-0137">Centromere</keyword>
<evidence type="ECO:0000259" key="13">
    <source>
        <dbReference type="Pfam" id="PF03801"/>
    </source>
</evidence>
<keyword evidence="6 11" id="KW-0175">Coiled coil</keyword>
<reference evidence="15 16" key="1">
    <citation type="submission" date="2024-03" db="EMBL/GenBank/DDBJ databases">
        <title>Complete genome sequence of the green alga Chloropicon roscoffensis RCC1871.</title>
        <authorList>
            <person name="Lemieux C."/>
            <person name="Pombert J.-F."/>
            <person name="Otis C."/>
            <person name="Turmel M."/>
        </authorList>
    </citation>
    <scope>NUCLEOTIDE SEQUENCE [LARGE SCALE GENOMIC DNA]</scope>
    <source>
        <strain evidence="15 16">RCC1871</strain>
    </source>
</reference>
<comment type="subcellular location">
    <subcellularLocation>
        <location evidence="10">Chromosome</location>
        <location evidence="10">Centromere</location>
        <location evidence="10">Kinetochore</location>
    </subcellularLocation>
    <subcellularLocation>
        <location evidence="10">Nucleus</location>
    </subcellularLocation>
</comment>
<dbReference type="GO" id="GO:0005815">
    <property type="term" value="C:microtubule organizing center"/>
    <property type="evidence" value="ECO:0007669"/>
    <property type="project" value="UniProtKB-ARBA"/>
</dbReference>
<dbReference type="PANTHER" id="PTHR10643:SF2">
    <property type="entry name" value="KINETOCHORE PROTEIN NDC80 HOMOLOG"/>
    <property type="match status" value="1"/>
</dbReference>
<evidence type="ECO:0000256" key="2">
    <source>
        <dbReference type="ARBA" id="ARBA00022454"/>
    </source>
</evidence>
<feature type="domain" description="Kinetochore protein NDC80 loop region" evidence="14">
    <location>
        <begin position="375"/>
        <end position="594"/>
    </location>
</feature>
<keyword evidence="4 10" id="KW-0498">Mitosis</keyword>
<dbReference type="InterPro" id="IPR057091">
    <property type="entry name" value="NDC80_loop"/>
</dbReference>
<keyword evidence="3 10" id="KW-0132">Cell division</keyword>
<keyword evidence="5 10" id="KW-0995">Kinetochore</keyword>
<dbReference type="GO" id="GO:0000226">
    <property type="term" value="P:microtubule cytoskeleton organization"/>
    <property type="evidence" value="ECO:0007669"/>
    <property type="project" value="UniProtKB-ARBA"/>
</dbReference>
<evidence type="ECO:0000313" key="15">
    <source>
        <dbReference type="EMBL" id="WZN59795.1"/>
    </source>
</evidence>
<comment type="subunit">
    <text evidence="10">Component of the NDC80 complex.</text>
</comment>
<evidence type="ECO:0000256" key="7">
    <source>
        <dbReference type="ARBA" id="ARBA00023242"/>
    </source>
</evidence>
<dbReference type="FunFam" id="1.10.418.30:FF:000002">
    <property type="entry name" value="NDC80, kinetochore complex component"/>
    <property type="match status" value="1"/>
</dbReference>
<keyword evidence="2 10" id="KW-0158">Chromosome</keyword>
<evidence type="ECO:0000256" key="9">
    <source>
        <dbReference type="ARBA" id="ARBA00023328"/>
    </source>
</evidence>
<protein>
    <recommendedName>
        <fullName evidence="10">Kinetochore protein NDC80</fullName>
    </recommendedName>
</protein>
<feature type="compositionally biased region" description="Basic and acidic residues" evidence="12">
    <location>
        <begin position="470"/>
        <end position="481"/>
    </location>
</feature>
<feature type="region of interest" description="Disordered" evidence="12">
    <location>
        <begin position="1"/>
        <end position="78"/>
    </location>
</feature>